<dbReference type="GO" id="GO:0035861">
    <property type="term" value="C:site of double-strand break"/>
    <property type="evidence" value="ECO:0007669"/>
    <property type="project" value="TreeGrafter"/>
</dbReference>
<dbReference type="PANTHER" id="PTHR21615">
    <property type="entry name" value="CYCLIN N-TERMINAL DOMAIN-CONTAINING PROTEIN 1"/>
    <property type="match status" value="1"/>
</dbReference>
<protein>
    <submittedName>
        <fullName evidence="2">Cyclin N-terminal domain containing 1</fullName>
    </submittedName>
</protein>
<evidence type="ECO:0000313" key="2">
    <source>
        <dbReference type="Ensembl" id="ENSABRP00000014800.1"/>
    </source>
</evidence>
<dbReference type="InterPro" id="IPR036915">
    <property type="entry name" value="Cyclin-like_sf"/>
</dbReference>
<dbReference type="PANTHER" id="PTHR21615:SF2">
    <property type="entry name" value="CYCLIN N-TERMINAL DOMAIN-CONTAINING PROTEIN 1"/>
    <property type="match status" value="1"/>
</dbReference>
<keyword evidence="3" id="KW-1185">Reference proteome</keyword>
<name>A0A8B9C5U1_9AVES</name>
<dbReference type="Ensembl" id="ENSABRT00000021103.1">
    <property type="protein sequence ID" value="ENSABRP00000014800.1"/>
    <property type="gene ID" value="ENSABRG00000013032.1"/>
</dbReference>
<gene>
    <name evidence="2" type="primary">CNTD1</name>
</gene>
<dbReference type="GeneTree" id="ENSGT00440000033966"/>
<dbReference type="CDD" id="cd20541">
    <property type="entry name" value="CYCLIN_CNTD1"/>
    <property type="match status" value="1"/>
</dbReference>
<evidence type="ECO:0000313" key="3">
    <source>
        <dbReference type="Proteomes" id="UP000694426"/>
    </source>
</evidence>
<dbReference type="GO" id="GO:0051445">
    <property type="term" value="P:regulation of meiotic cell cycle"/>
    <property type="evidence" value="ECO:0007669"/>
    <property type="project" value="Ensembl"/>
</dbReference>
<organism evidence="2 3">
    <name type="scientific">Anser brachyrhynchus</name>
    <name type="common">Pink-footed goose</name>
    <dbReference type="NCBI Taxonomy" id="132585"/>
    <lineage>
        <taxon>Eukaryota</taxon>
        <taxon>Metazoa</taxon>
        <taxon>Chordata</taxon>
        <taxon>Craniata</taxon>
        <taxon>Vertebrata</taxon>
        <taxon>Euteleostomi</taxon>
        <taxon>Archelosauria</taxon>
        <taxon>Archosauria</taxon>
        <taxon>Dinosauria</taxon>
        <taxon>Saurischia</taxon>
        <taxon>Theropoda</taxon>
        <taxon>Coelurosauria</taxon>
        <taxon>Aves</taxon>
        <taxon>Neognathae</taxon>
        <taxon>Galloanserae</taxon>
        <taxon>Anseriformes</taxon>
        <taxon>Anatidae</taxon>
        <taxon>Anserinae</taxon>
        <taxon>Anser</taxon>
    </lineage>
</organism>
<proteinExistence type="predicted"/>
<dbReference type="InterPro" id="IPR006671">
    <property type="entry name" value="Cyclin_N"/>
</dbReference>
<dbReference type="GO" id="GO:0007131">
    <property type="term" value="P:reciprocal meiotic recombination"/>
    <property type="evidence" value="ECO:0007669"/>
    <property type="project" value="Ensembl"/>
</dbReference>
<feature type="domain" description="Cyclin N-terminal" evidence="1">
    <location>
        <begin position="59"/>
        <end position="181"/>
    </location>
</feature>
<dbReference type="Gene3D" id="1.10.472.10">
    <property type="entry name" value="Cyclin-like"/>
    <property type="match status" value="1"/>
</dbReference>
<dbReference type="Proteomes" id="UP000694426">
    <property type="component" value="Unplaced"/>
</dbReference>
<reference evidence="2" key="2">
    <citation type="submission" date="2025-09" db="UniProtKB">
        <authorList>
            <consortium name="Ensembl"/>
        </authorList>
    </citation>
    <scope>IDENTIFICATION</scope>
</reference>
<dbReference type="AlphaFoldDB" id="A0A8B9C5U1"/>
<reference evidence="2" key="1">
    <citation type="submission" date="2025-08" db="UniProtKB">
        <authorList>
            <consortium name="Ensembl"/>
        </authorList>
    </citation>
    <scope>IDENTIFICATION</scope>
</reference>
<dbReference type="GO" id="GO:0007283">
    <property type="term" value="P:spermatogenesis"/>
    <property type="evidence" value="ECO:0007669"/>
    <property type="project" value="Ensembl"/>
</dbReference>
<accession>A0A8B9C5U1</accession>
<dbReference type="SUPFAM" id="SSF47954">
    <property type="entry name" value="Cyclin-like"/>
    <property type="match status" value="1"/>
</dbReference>
<sequence>MARMGSRAQAVSRFYSSEPLFGEVAPEVMEASLIHLATENERYLSELPGQAGCCKESRTVEFVFLLAEKWHLDHSARYQAVELLERFMIKQVEQICKSPSENVESTKGGSSRSSLKEQLYATFVLRLVSCIQLASKLSLHYNIVTSDTALKFLQSLKYSYTKQELLESELAVLETLQFQINVSTPLAYIELLLEVLGHNGCLLPAKPLHQMCVQLLDFLYLKREAIYDTLLKTAIENSTPSELQIAKFLAVKEDFMLLAVGIISTSVFVLNPEHWKQVQPFLNKLALRGGGKKNKKEACLCVLAQPGDRQATGSDTKEVTPFSLLAGSVHAFVKGLWHGNSAEGRALALPPACPGRVLASSRLEQTQRDAASLTAGGAIPRDSSLPKLLLNTVTSSLLNTASYLQ</sequence>
<dbReference type="Pfam" id="PF00134">
    <property type="entry name" value="Cyclin_N"/>
    <property type="match status" value="1"/>
</dbReference>
<evidence type="ECO:0000259" key="1">
    <source>
        <dbReference type="Pfam" id="PF00134"/>
    </source>
</evidence>